<organism evidence="3 4">
    <name type="scientific">Oceaniferula marina</name>
    <dbReference type="NCBI Taxonomy" id="2748318"/>
    <lineage>
        <taxon>Bacteria</taxon>
        <taxon>Pseudomonadati</taxon>
        <taxon>Verrucomicrobiota</taxon>
        <taxon>Verrucomicrobiia</taxon>
        <taxon>Verrucomicrobiales</taxon>
        <taxon>Verrucomicrobiaceae</taxon>
        <taxon>Oceaniferula</taxon>
    </lineage>
</organism>
<dbReference type="RefSeq" id="WP_178932869.1">
    <property type="nucleotide sequence ID" value="NZ_JACBAZ010000004.1"/>
</dbReference>
<comment type="caution">
    <text evidence="3">The sequence shown here is derived from an EMBL/GenBank/DDBJ whole genome shotgun (WGS) entry which is preliminary data.</text>
</comment>
<dbReference type="AlphaFoldDB" id="A0A851GM75"/>
<evidence type="ECO:0000256" key="2">
    <source>
        <dbReference type="SAM" id="Phobius"/>
    </source>
</evidence>
<feature type="compositionally biased region" description="Basic and acidic residues" evidence="1">
    <location>
        <begin position="1"/>
        <end position="10"/>
    </location>
</feature>
<keyword evidence="2" id="KW-0812">Transmembrane</keyword>
<reference evidence="3 4" key="1">
    <citation type="submission" date="2020-07" db="EMBL/GenBank/DDBJ databases">
        <title>Roseicoccus Jingziensis gen. nov., sp. nov., isolated from coastal seawater.</title>
        <authorList>
            <person name="Feng X."/>
        </authorList>
    </citation>
    <scope>NUCLEOTIDE SEQUENCE [LARGE SCALE GENOMIC DNA]</scope>
    <source>
        <strain evidence="3 4">N1E253</strain>
    </source>
</reference>
<name>A0A851GM75_9BACT</name>
<feature type="transmembrane region" description="Helical" evidence="2">
    <location>
        <begin position="94"/>
        <end position="124"/>
    </location>
</feature>
<evidence type="ECO:0000256" key="1">
    <source>
        <dbReference type="SAM" id="MobiDB-lite"/>
    </source>
</evidence>
<dbReference type="EMBL" id="JACBAZ010000004">
    <property type="protein sequence ID" value="NWK56157.1"/>
    <property type="molecule type" value="Genomic_DNA"/>
</dbReference>
<feature type="region of interest" description="Disordered" evidence="1">
    <location>
        <begin position="1"/>
        <end position="65"/>
    </location>
</feature>
<keyword evidence="2" id="KW-1133">Transmembrane helix</keyword>
<gene>
    <name evidence="3" type="ORF">HW115_11095</name>
</gene>
<dbReference type="Proteomes" id="UP000557872">
    <property type="component" value="Unassembled WGS sequence"/>
</dbReference>
<proteinExistence type="predicted"/>
<evidence type="ECO:0000313" key="3">
    <source>
        <dbReference type="EMBL" id="NWK56157.1"/>
    </source>
</evidence>
<sequence length="130" mass="13925">MPDDKVKTIEIDEVLPADGGEGMKSARHHTGKGSGKKPRSGGTNGPDSGPSGMPTEGPDAPFPDLRSSLGWKARVTLALTQGFLFLRSKSWGKWVIAPAIFLLILIAIPVAIFGMLILIITSILRPQPRR</sequence>
<protein>
    <submittedName>
        <fullName evidence="3">Uncharacterized protein</fullName>
    </submittedName>
</protein>
<accession>A0A851GM75</accession>
<evidence type="ECO:0000313" key="4">
    <source>
        <dbReference type="Proteomes" id="UP000557872"/>
    </source>
</evidence>
<feature type="compositionally biased region" description="Basic residues" evidence="1">
    <location>
        <begin position="25"/>
        <end position="39"/>
    </location>
</feature>
<keyword evidence="2" id="KW-0472">Membrane</keyword>
<keyword evidence="4" id="KW-1185">Reference proteome</keyword>